<evidence type="ECO:0000256" key="1">
    <source>
        <dbReference type="ARBA" id="ARBA00004586"/>
    </source>
</evidence>
<dbReference type="GO" id="GO:0061817">
    <property type="term" value="P:endoplasmic reticulum-plasma membrane tethering"/>
    <property type="evidence" value="ECO:0007669"/>
    <property type="project" value="InterPro"/>
</dbReference>
<evidence type="ECO:0000256" key="6">
    <source>
        <dbReference type="ARBA" id="ARBA00022824"/>
    </source>
</evidence>
<keyword evidence="10 12" id="KW-0472">Membrane</keyword>
<evidence type="ECO:0000256" key="10">
    <source>
        <dbReference type="ARBA" id="ARBA00023136"/>
    </source>
</evidence>
<dbReference type="PANTHER" id="PTHR47348:SF3">
    <property type="entry name" value="MEIOTICALLY UP-REGULATED GENE 190 PROTEIN"/>
    <property type="match status" value="1"/>
</dbReference>
<feature type="domain" description="C2" evidence="13">
    <location>
        <begin position="525"/>
        <end position="656"/>
    </location>
</feature>
<dbReference type="InterPro" id="IPR037767">
    <property type="entry name" value="C2A_Mug190-like"/>
</dbReference>
<dbReference type="Pfam" id="PF25669">
    <property type="entry name" value="SMP_MUG190-like"/>
    <property type="match status" value="1"/>
</dbReference>
<feature type="transmembrane region" description="Helical" evidence="12">
    <location>
        <begin position="228"/>
        <end position="247"/>
    </location>
</feature>
<keyword evidence="4 12" id="KW-0812">Transmembrane</keyword>
<evidence type="ECO:0000256" key="5">
    <source>
        <dbReference type="ARBA" id="ARBA00022737"/>
    </source>
</evidence>
<feature type="compositionally biased region" description="Low complexity" evidence="11">
    <location>
        <begin position="699"/>
        <end position="708"/>
    </location>
</feature>
<keyword evidence="7 12" id="KW-1133">Transmembrane helix</keyword>
<dbReference type="PROSITE" id="PS51847">
    <property type="entry name" value="SMP"/>
    <property type="match status" value="1"/>
</dbReference>
<evidence type="ECO:0000256" key="11">
    <source>
        <dbReference type="SAM" id="MobiDB-lite"/>
    </source>
</evidence>
<dbReference type="PROSITE" id="PS50004">
    <property type="entry name" value="C2"/>
    <property type="match status" value="2"/>
</dbReference>
<evidence type="ECO:0000256" key="9">
    <source>
        <dbReference type="ARBA" id="ARBA00023121"/>
    </source>
</evidence>
<feature type="compositionally biased region" description="Basic and acidic residues" evidence="11">
    <location>
        <begin position="90"/>
        <end position="130"/>
    </location>
</feature>
<evidence type="ECO:0000256" key="2">
    <source>
        <dbReference type="ARBA" id="ARBA00022448"/>
    </source>
</evidence>
<feature type="compositionally biased region" description="Basic and acidic residues" evidence="11">
    <location>
        <begin position="138"/>
        <end position="151"/>
    </location>
</feature>
<accession>A0AA38LTZ9</accession>
<feature type="region of interest" description="Disordered" evidence="11">
    <location>
        <begin position="763"/>
        <end position="789"/>
    </location>
</feature>
<dbReference type="Pfam" id="PF00168">
    <property type="entry name" value="C2"/>
    <property type="match status" value="2"/>
</dbReference>
<evidence type="ECO:0000313" key="15">
    <source>
        <dbReference type="EMBL" id="KAI9633241.1"/>
    </source>
</evidence>
<dbReference type="PANTHER" id="PTHR47348">
    <property type="entry name" value="MEIOTICALLY UP-REGULATED GENE 190 PROTEIN"/>
    <property type="match status" value="1"/>
</dbReference>
<name>A0AA38LTZ9_9TREE</name>
<evidence type="ECO:0000259" key="14">
    <source>
        <dbReference type="PROSITE" id="PS51847"/>
    </source>
</evidence>
<dbReference type="InterPro" id="IPR035892">
    <property type="entry name" value="C2_domain_sf"/>
</dbReference>
<protein>
    <recommendedName>
        <fullName evidence="17">C2 domain-containing protein</fullName>
    </recommendedName>
</protein>
<dbReference type="SUPFAM" id="SSF49562">
    <property type="entry name" value="C2 domain (Calcium/lipid-binding domain, CaLB)"/>
    <property type="match status" value="2"/>
</dbReference>
<dbReference type="CDD" id="cd04041">
    <property type="entry name" value="C2A_fungal"/>
    <property type="match status" value="1"/>
</dbReference>
<feature type="region of interest" description="Disordered" evidence="11">
    <location>
        <begin position="1"/>
        <end position="186"/>
    </location>
</feature>
<dbReference type="GO" id="GO:0005789">
    <property type="term" value="C:endoplasmic reticulum membrane"/>
    <property type="evidence" value="ECO:0007669"/>
    <property type="project" value="UniProtKB-SubCell"/>
</dbReference>
<evidence type="ECO:0000256" key="3">
    <source>
        <dbReference type="ARBA" id="ARBA00022553"/>
    </source>
</evidence>
<dbReference type="AlphaFoldDB" id="A0AA38LTZ9"/>
<evidence type="ECO:0000259" key="13">
    <source>
        <dbReference type="PROSITE" id="PS50004"/>
    </source>
</evidence>
<keyword evidence="5" id="KW-0677">Repeat</keyword>
<evidence type="ECO:0000256" key="12">
    <source>
        <dbReference type="SAM" id="Phobius"/>
    </source>
</evidence>
<dbReference type="CDD" id="cd21676">
    <property type="entry name" value="SMP_Mug190"/>
    <property type="match status" value="1"/>
</dbReference>
<feature type="region of interest" description="Disordered" evidence="11">
    <location>
        <begin position="1095"/>
        <end position="1150"/>
    </location>
</feature>
<keyword evidence="6" id="KW-0256">Endoplasmic reticulum</keyword>
<dbReference type="Proteomes" id="UP001164286">
    <property type="component" value="Unassembled WGS sequence"/>
</dbReference>
<proteinExistence type="predicted"/>
<dbReference type="RefSeq" id="XP_052943018.1">
    <property type="nucleotide sequence ID" value="XM_053090493.1"/>
</dbReference>
<reference evidence="15" key="1">
    <citation type="journal article" date="2022" name="G3 (Bethesda)">
        <title>High quality genome of the basidiomycete yeast Dioszegia hungarica PDD-24b-2 isolated from cloud water.</title>
        <authorList>
            <person name="Jarrige D."/>
            <person name="Haridas S."/>
            <person name="Bleykasten-Grosshans C."/>
            <person name="Joly M."/>
            <person name="Nadalig T."/>
            <person name="Sancelme M."/>
            <person name="Vuilleumier S."/>
            <person name="Grigoriev I.V."/>
            <person name="Amato P."/>
            <person name="Bringel F."/>
        </authorList>
    </citation>
    <scope>NUCLEOTIDE SEQUENCE</scope>
    <source>
        <strain evidence="15">PDD-24b-2</strain>
    </source>
</reference>
<dbReference type="Gene3D" id="2.60.40.150">
    <property type="entry name" value="C2 domain"/>
    <property type="match status" value="2"/>
</dbReference>
<evidence type="ECO:0000313" key="16">
    <source>
        <dbReference type="Proteomes" id="UP001164286"/>
    </source>
</evidence>
<dbReference type="InterPro" id="IPR037765">
    <property type="entry name" value="C2B_Tricalbin"/>
</dbReference>
<dbReference type="InterPro" id="IPR057349">
    <property type="entry name" value="C2_Mug190_3rd"/>
</dbReference>
<keyword evidence="9" id="KW-0446">Lipid-binding</keyword>
<keyword evidence="16" id="KW-1185">Reference proteome</keyword>
<feature type="region of interest" description="Disordered" evidence="11">
    <location>
        <begin position="689"/>
        <end position="743"/>
    </location>
</feature>
<dbReference type="InterPro" id="IPR031468">
    <property type="entry name" value="SMP_LBD"/>
</dbReference>
<comment type="caution">
    <text evidence="15">The sequence shown here is derived from an EMBL/GenBank/DDBJ whole genome shotgun (WGS) entry which is preliminary data.</text>
</comment>
<feature type="domain" description="SMP-LTD" evidence="14">
    <location>
        <begin position="301"/>
        <end position="534"/>
    </location>
</feature>
<dbReference type="EMBL" id="JAKWFO010000011">
    <property type="protein sequence ID" value="KAI9633241.1"/>
    <property type="molecule type" value="Genomic_DNA"/>
</dbReference>
<dbReference type="GO" id="GO:0006869">
    <property type="term" value="P:lipid transport"/>
    <property type="evidence" value="ECO:0007669"/>
    <property type="project" value="UniProtKB-KW"/>
</dbReference>
<dbReference type="GeneID" id="77729698"/>
<feature type="compositionally biased region" description="Acidic residues" evidence="11">
    <location>
        <begin position="772"/>
        <end position="781"/>
    </location>
</feature>
<dbReference type="CDD" id="cd04052">
    <property type="entry name" value="C2B_Tricalbin-like"/>
    <property type="match status" value="1"/>
</dbReference>
<feature type="compositionally biased region" description="Basic and acidic residues" evidence="11">
    <location>
        <begin position="1095"/>
        <end position="1112"/>
    </location>
</feature>
<keyword evidence="3" id="KW-0597">Phosphoprotein</keyword>
<keyword evidence="8" id="KW-0445">Lipid transport</keyword>
<feature type="domain" description="C2" evidence="13">
    <location>
        <begin position="726"/>
        <end position="867"/>
    </location>
</feature>
<dbReference type="InterPro" id="IPR000008">
    <property type="entry name" value="C2_dom"/>
</dbReference>
<comment type="subcellular location">
    <subcellularLocation>
        <location evidence="1">Endoplasmic reticulum membrane</location>
    </subcellularLocation>
</comment>
<gene>
    <name evidence="15" type="ORF">MKK02DRAFT_39220</name>
</gene>
<organism evidence="15 16">
    <name type="scientific">Dioszegia hungarica</name>
    <dbReference type="NCBI Taxonomy" id="4972"/>
    <lineage>
        <taxon>Eukaryota</taxon>
        <taxon>Fungi</taxon>
        <taxon>Dikarya</taxon>
        <taxon>Basidiomycota</taxon>
        <taxon>Agaricomycotina</taxon>
        <taxon>Tremellomycetes</taxon>
        <taxon>Tremellales</taxon>
        <taxon>Bulleribasidiaceae</taxon>
        <taxon>Dioszegia</taxon>
    </lineage>
</organism>
<sequence length="1150" mass="127774">MSDGIRNLAGINLGAVTSSSQNDETPGPAKDTTESPQSTQFPPLPEAPPSKVFGSGYNEYHPVPTVQSYKADQKVNEQAADEYARIVAQRQREQEERLARHQRDAEAVSAKQEGKAEDGTVKDQGNEAKIRQNNKQDSNAKKPATEKERMMDQMNSNQQKPTDRYNKAEKGSRRVRDPTTGGEIIVKDADPKDFNASEPRVHGSNILYHPFPPARPPSVDALLSKLRFLQLGVAGGLFVVWLSVAFGSGIYKFVWRSIICSTIGFALMTGISLVERGMEKEIERIRQDMGRQRGESFSPPFPESVEWLNGLVKLVWGLVDPAMFIPIADMVEDILQQSLPGFVDAVRITDLGQGTNPLRITSIRALPDQPGDEGYPKTSWIDQGNQDLSTQNAASKEEKAEDQAGDYYNFECGFAYAALPGQGQKLREKNIHLLLEFFLGAFDWFHIPIPIWIQVEEIYGLVRLRVQFIPEYPFVRNLQFALAGVPSVEVSAIPMSRALPNLLDLPFVSGFVKMGIAAGTAELCVPKSMTINLQEMLSGATVGDTRAVGVFLITIHHCENLSAQDNNGKSDPYIVLAYAKFGKPLYSTRIIASDLNPVFEETAFLMLTMDEIKAKEDLSAMLWDNDLHSADDLIGRVQIPVAELMSKPNQMIRRTDSLMGFEDSNEMDGKLHWSIGYFEKAPLLKKLERAPTTDEAKAEPAPTKTAPEMEMLPSDAAPNPAKKDLPPPPPNVEKTRPDPQWPSGVLSVIVHQINNLERQNLAGASGEREGEAGQDTDEPSEQSDNLPSGYGEIIVNDEMVYKTRVKQYTTNPYYEAGTEVFIRDFTNTVVRVVIRDSRLREADPVLGIVSVRLSEVFAESSSVTQVYAITEGVGFGKANISFAFRGIQTTLPKNLLGWDTGTLEISNVSLQVDNTSKLDAKAARIRVVTAESTEQIPKKEASVNGNTVDWEMDQFRMPVYSRYRSSVVFEIGKGDGVLSTLGVKKVPEAIAVLWLQDLTDDIEQEVKLPVLVGENLGTLRQNAINDFTAEHHEFEVVGWLTVRMKLDSGLDEDHEELNLEGSRRHALEAYDHIEGEAETARKQAHFKDDGVIDKDEQKAMDKAKKRQLESRGRGKSQIKAYRQAKWMVKGVTDRLPGQKKTREPSVQTEA</sequence>
<dbReference type="GO" id="GO:0008289">
    <property type="term" value="F:lipid binding"/>
    <property type="evidence" value="ECO:0007669"/>
    <property type="project" value="UniProtKB-KW"/>
</dbReference>
<dbReference type="Pfam" id="PF25331">
    <property type="entry name" value="C2_Mug190_3rd"/>
    <property type="match status" value="1"/>
</dbReference>
<evidence type="ECO:0000256" key="4">
    <source>
        <dbReference type="ARBA" id="ARBA00022692"/>
    </source>
</evidence>
<feature type="compositionally biased region" description="Basic and acidic residues" evidence="11">
    <location>
        <begin position="161"/>
        <end position="177"/>
    </location>
</feature>
<keyword evidence="2" id="KW-0813">Transport</keyword>
<evidence type="ECO:0008006" key="17">
    <source>
        <dbReference type="Google" id="ProtNLM"/>
    </source>
</evidence>
<evidence type="ECO:0000256" key="7">
    <source>
        <dbReference type="ARBA" id="ARBA00022989"/>
    </source>
</evidence>
<evidence type="ECO:0000256" key="8">
    <source>
        <dbReference type="ARBA" id="ARBA00023055"/>
    </source>
</evidence>
<feature type="compositionally biased region" description="Basic and acidic residues" evidence="11">
    <location>
        <begin position="689"/>
        <end position="698"/>
    </location>
</feature>
<feature type="transmembrane region" description="Helical" evidence="12">
    <location>
        <begin position="253"/>
        <end position="274"/>
    </location>
</feature>
<dbReference type="SMART" id="SM00239">
    <property type="entry name" value="C2"/>
    <property type="match status" value="2"/>
</dbReference>
<feature type="compositionally biased region" description="Polar residues" evidence="11">
    <location>
        <begin position="15"/>
        <end position="24"/>
    </location>
</feature>